<reference evidence="1 4" key="2">
    <citation type="submission" date="2019-01" db="EMBL/GenBank/DDBJ databases">
        <title>Complete Genome Sequence and Annotation of the Paracoccus pantotrophus type strain DSM 2944.</title>
        <authorList>
            <person name="Bockwoldt J.A."/>
            <person name="Zimmermann M."/>
            <person name="Tiso T."/>
            <person name="Blank L.M."/>
        </authorList>
    </citation>
    <scope>NUCLEOTIDE SEQUENCE [LARGE SCALE GENOMIC DNA]</scope>
    <source>
        <strain evidence="1 4">DSM 2944</strain>
    </source>
</reference>
<evidence type="ECO:0000313" key="1">
    <source>
        <dbReference type="EMBL" id="QFG38138.1"/>
    </source>
</evidence>
<organism evidence="1 4">
    <name type="scientific">Paracoccus pantotrophus</name>
    <name type="common">Thiosphaera pantotropha</name>
    <dbReference type="NCBI Taxonomy" id="82367"/>
    <lineage>
        <taxon>Bacteria</taxon>
        <taxon>Pseudomonadati</taxon>
        <taxon>Pseudomonadota</taxon>
        <taxon>Alphaproteobacteria</taxon>
        <taxon>Rhodobacterales</taxon>
        <taxon>Paracoccaceae</taxon>
        <taxon>Paracoccus</taxon>
    </lineage>
</organism>
<evidence type="ECO:0000313" key="2">
    <source>
        <dbReference type="EMBL" id="RKS51359.1"/>
    </source>
</evidence>
<dbReference type="RefSeq" id="WP_147427619.1">
    <property type="nucleotide sequence ID" value="NZ_CP044426.1"/>
</dbReference>
<sequence>MSSMKSYRGTVSARRDNETAAIIPFGQVYQRAYDISRMTEREIERRLAVRCVVDVLGMSNLEMKEWLVANWLLLPTIYGRIACIVPVRDAIDGDEWLPPVSISRSSYFRALRGLEEKGVISRTRLPTGTAILLHIDEDFAMKFYRHWEIIGQSHDAEMQE</sequence>
<keyword evidence="3" id="KW-1185">Reference proteome</keyword>
<dbReference type="KEGG" id="ppan:ESD82_18990"/>
<dbReference type="EMBL" id="RBLI01000001">
    <property type="protein sequence ID" value="RKS51359.1"/>
    <property type="molecule type" value="Genomic_DNA"/>
</dbReference>
<dbReference type="GeneID" id="51372684"/>
<dbReference type="Proteomes" id="UP000273626">
    <property type="component" value="Unassembled WGS sequence"/>
</dbReference>
<proteinExistence type="predicted"/>
<dbReference type="EMBL" id="CP044426">
    <property type="protein sequence ID" value="QFG38138.1"/>
    <property type="molecule type" value="Genomic_DNA"/>
</dbReference>
<gene>
    <name evidence="2" type="ORF">BDE18_0605</name>
    <name evidence="1" type="ORF">ESD82_18990</name>
</gene>
<reference evidence="2 3" key="1">
    <citation type="submission" date="2018-10" db="EMBL/GenBank/DDBJ databases">
        <title>Genomic Encyclopedia of Archaeal and Bacterial Type Strains, Phase II (KMG-II): from individual species to whole genera.</title>
        <authorList>
            <person name="Goeker M."/>
        </authorList>
    </citation>
    <scope>NUCLEOTIDE SEQUENCE [LARGE SCALE GENOMIC DNA]</scope>
    <source>
        <strain evidence="3">ATCC 35512 / DSM 2944 / CIP 106514 / LMD 82.5 / NBRC 102493 / NCCB 82005 / GB17</strain>
        <strain evidence="2">DSM 2944</strain>
    </source>
</reference>
<evidence type="ECO:0000313" key="4">
    <source>
        <dbReference type="Proteomes" id="UP000326453"/>
    </source>
</evidence>
<protein>
    <submittedName>
        <fullName evidence="1">Uncharacterized protein</fullName>
    </submittedName>
</protein>
<dbReference type="AlphaFoldDB" id="A0AAE6NYB9"/>
<evidence type="ECO:0000313" key="3">
    <source>
        <dbReference type="Proteomes" id="UP000273626"/>
    </source>
</evidence>
<dbReference type="Proteomes" id="UP000326453">
    <property type="component" value="Chromosome 1"/>
</dbReference>
<name>A0AAE6NYB9_PARPN</name>
<accession>A0AAE6NYB9</accession>